<evidence type="ECO:0000313" key="1">
    <source>
        <dbReference type="EMBL" id="KAA6386777.1"/>
    </source>
</evidence>
<evidence type="ECO:0000313" key="2">
    <source>
        <dbReference type="Proteomes" id="UP000324800"/>
    </source>
</evidence>
<protein>
    <submittedName>
        <fullName evidence="1">Uncharacterized protein</fullName>
    </submittedName>
</protein>
<name>A0A5J4VVY2_9EUKA</name>
<reference evidence="1 2" key="1">
    <citation type="submission" date="2019-03" db="EMBL/GenBank/DDBJ databases">
        <title>Single cell metagenomics reveals metabolic interactions within the superorganism composed of flagellate Streblomastix strix and complex community of Bacteroidetes bacteria on its surface.</title>
        <authorList>
            <person name="Treitli S.C."/>
            <person name="Kolisko M."/>
            <person name="Husnik F."/>
            <person name="Keeling P."/>
            <person name="Hampl V."/>
        </authorList>
    </citation>
    <scope>NUCLEOTIDE SEQUENCE [LARGE SCALE GENOMIC DNA]</scope>
    <source>
        <strain evidence="1">ST1C</strain>
    </source>
</reference>
<gene>
    <name evidence="1" type="ORF">EZS28_017696</name>
</gene>
<proteinExistence type="predicted"/>
<dbReference type="OrthoDB" id="90214at2759"/>
<dbReference type="Proteomes" id="UP000324800">
    <property type="component" value="Unassembled WGS sequence"/>
</dbReference>
<organism evidence="1 2">
    <name type="scientific">Streblomastix strix</name>
    <dbReference type="NCBI Taxonomy" id="222440"/>
    <lineage>
        <taxon>Eukaryota</taxon>
        <taxon>Metamonada</taxon>
        <taxon>Preaxostyla</taxon>
        <taxon>Oxymonadida</taxon>
        <taxon>Streblomastigidae</taxon>
        <taxon>Streblomastix</taxon>
    </lineage>
</organism>
<comment type="caution">
    <text evidence="1">The sequence shown here is derived from an EMBL/GenBank/DDBJ whole genome shotgun (WGS) entry which is preliminary data.</text>
</comment>
<dbReference type="EMBL" id="SNRW01004656">
    <property type="protein sequence ID" value="KAA6386777.1"/>
    <property type="molecule type" value="Genomic_DNA"/>
</dbReference>
<sequence length="529" mass="62270">MGVPIGSLNNTNSITVTHKKSHMKLQFIDAENLFGPMTLKACVKDYGDKTEHKDVFPYEIINPKNWNEVLMKTEPFEYEDFKSQLKGGYSFIKDEYDQYLIDYKRFTNRLKYLKYYNINDIEIIVKPLMNLIDTFEQFNIDALHYISIDSFVNATKHYSIYFPFQFNLESDKQIYFKDFDTTVDYYNPNPQAKPFVLTKMYQKNRSQNQKQQEYKAGRETDKNVIADDYDYCKKQFETSVCSFCKAKFTYDNLPSLDRQYNELPHINDNCLPVCISCNIALANRDIKMVSLHIKIRQYAIKNNLPMTISDERIYNLLRECVTGGLAAVFHRDNSADKTHINELNYDEQSNKVISQDNENVATHVFALDGNSFYSSSYSSVKNENIPYSDHRMYMTGRSRFYSENLFIIKNCIDQQKDILIAKVKGGFLKSEYNNLLAQPLIFRNIEIKNKDQVISEYMYSQAQKHSLPRTKKDRKLSKLLDINGQYMVFNYHYLWILIDLCFVITDYKAIAVFEINTAYEPFVRTMMNL</sequence>
<accession>A0A5J4VVY2</accession>
<dbReference type="AlphaFoldDB" id="A0A5J4VVY2"/>